<reference evidence="5" key="1">
    <citation type="submission" date="2016-06" db="UniProtKB">
        <authorList>
            <consortium name="WormBaseParasite"/>
        </authorList>
    </citation>
    <scope>IDENTIFICATION</scope>
</reference>
<evidence type="ECO:0000256" key="1">
    <source>
        <dbReference type="ARBA" id="ARBA00036993"/>
    </source>
</evidence>
<organism evidence="5">
    <name type="scientific">Gongylonema pulchrum</name>
    <dbReference type="NCBI Taxonomy" id="637853"/>
    <lineage>
        <taxon>Eukaryota</taxon>
        <taxon>Metazoa</taxon>
        <taxon>Ecdysozoa</taxon>
        <taxon>Nematoda</taxon>
        <taxon>Chromadorea</taxon>
        <taxon>Rhabditida</taxon>
        <taxon>Spirurina</taxon>
        <taxon>Spiruromorpha</taxon>
        <taxon>Spiruroidea</taxon>
        <taxon>Gongylonematidae</taxon>
        <taxon>Gongylonema</taxon>
    </lineage>
</organism>
<dbReference type="PANTHER" id="PTHR15854:SF4">
    <property type="entry name" value="PEROXYNITRITE ISOMERASE THAP4"/>
    <property type="match status" value="1"/>
</dbReference>
<dbReference type="SUPFAM" id="SSF50814">
    <property type="entry name" value="Lipocalins"/>
    <property type="match status" value="1"/>
</dbReference>
<evidence type="ECO:0000313" key="4">
    <source>
        <dbReference type="Proteomes" id="UP000271098"/>
    </source>
</evidence>
<dbReference type="InterPro" id="IPR045165">
    <property type="entry name" value="Nitrobindin"/>
</dbReference>
<dbReference type="PANTHER" id="PTHR15854">
    <property type="entry name" value="THAP4 PROTEIN"/>
    <property type="match status" value="1"/>
</dbReference>
<evidence type="ECO:0000313" key="5">
    <source>
        <dbReference type="WBParaSite" id="GPUH_0000039201-mRNA-1"/>
    </source>
</evidence>
<dbReference type="AlphaFoldDB" id="A0A183CVA2"/>
<dbReference type="OrthoDB" id="283575at2759"/>
<evidence type="ECO:0000259" key="2">
    <source>
        <dbReference type="Pfam" id="PF08768"/>
    </source>
</evidence>
<dbReference type="CDD" id="cd07828">
    <property type="entry name" value="lipocalin_heme-bd-THAP4-like"/>
    <property type="match status" value="1"/>
</dbReference>
<keyword evidence="4" id="KW-1185">Reference proteome</keyword>
<dbReference type="EMBL" id="UYRT01000330">
    <property type="protein sequence ID" value="VDK28015.1"/>
    <property type="molecule type" value="Genomic_DNA"/>
</dbReference>
<dbReference type="Gene3D" id="2.40.128.20">
    <property type="match status" value="1"/>
</dbReference>
<accession>A0A183CVA2</accession>
<feature type="domain" description="THAP4-like heme-binding" evidence="2">
    <location>
        <begin position="40"/>
        <end position="193"/>
    </location>
</feature>
<evidence type="ECO:0000313" key="3">
    <source>
        <dbReference type="EMBL" id="VDK28015.1"/>
    </source>
</evidence>
<dbReference type="InterPro" id="IPR012674">
    <property type="entry name" value="Calycin"/>
</dbReference>
<comment type="catalytic activity">
    <reaction evidence="1">
        <text>peroxynitrite = nitrate</text>
        <dbReference type="Rhea" id="RHEA:63116"/>
        <dbReference type="ChEBI" id="CHEBI:17632"/>
        <dbReference type="ChEBI" id="CHEBI:25941"/>
    </reaction>
    <physiologicalReaction direction="left-to-right" evidence="1">
        <dbReference type="Rhea" id="RHEA:63117"/>
    </physiologicalReaction>
</comment>
<dbReference type="Pfam" id="PF08768">
    <property type="entry name" value="THAP4_heme-bd"/>
    <property type="match status" value="1"/>
</dbReference>
<sequence length="210" mass="23538">MHYFFAIRVLLKHNSTTVLFHKTYCNDFLVATSQPLAPILLPLAWMIGIWKADVNGTRSRSVDYVTDFEGIAYTEILTISVADVLMFGKPSINFTSIAINKNDSSDQHIHYGFLTVSSNPDGNPLVALVTASNFGQIMIEEGEVHSNSIQLTPMYRSAMPQTAGKLSLELQRTFSKNDKRLVQTLYKKGADGQSRSVSKRYSKIIHIDYL</sequence>
<proteinExistence type="predicted"/>
<dbReference type="Proteomes" id="UP000271098">
    <property type="component" value="Unassembled WGS sequence"/>
</dbReference>
<dbReference type="WBParaSite" id="GPUH_0000039201-mRNA-1">
    <property type="protein sequence ID" value="GPUH_0000039201-mRNA-1"/>
    <property type="gene ID" value="GPUH_0000039201"/>
</dbReference>
<gene>
    <name evidence="3" type="ORF">GPUH_LOCUS393</name>
</gene>
<dbReference type="InterPro" id="IPR014878">
    <property type="entry name" value="THAP4-like_heme-bd"/>
</dbReference>
<protein>
    <submittedName>
        <fullName evidence="5">DUF1794 domain-containing protein</fullName>
    </submittedName>
</protein>
<name>A0A183CVA2_9BILA</name>
<reference evidence="3 4" key="2">
    <citation type="submission" date="2018-11" db="EMBL/GenBank/DDBJ databases">
        <authorList>
            <consortium name="Pathogen Informatics"/>
        </authorList>
    </citation>
    <scope>NUCLEOTIDE SEQUENCE [LARGE SCALE GENOMIC DNA]</scope>
</reference>